<proteinExistence type="predicted"/>
<dbReference type="Proteomes" id="UP001054945">
    <property type="component" value="Unassembled WGS sequence"/>
</dbReference>
<comment type="caution">
    <text evidence="2">The sequence shown here is derived from an EMBL/GenBank/DDBJ whole genome shotgun (WGS) entry which is preliminary data.</text>
</comment>
<keyword evidence="3" id="KW-1185">Reference proteome</keyword>
<evidence type="ECO:0000313" key="2">
    <source>
        <dbReference type="EMBL" id="GIY37858.1"/>
    </source>
</evidence>
<evidence type="ECO:0000313" key="3">
    <source>
        <dbReference type="Proteomes" id="UP001054945"/>
    </source>
</evidence>
<protein>
    <recommendedName>
        <fullName evidence="4">Secreted protein</fullName>
    </recommendedName>
</protein>
<organism evidence="2 3">
    <name type="scientific">Caerostris extrusa</name>
    <name type="common">Bark spider</name>
    <name type="synonym">Caerostris bankana</name>
    <dbReference type="NCBI Taxonomy" id="172846"/>
    <lineage>
        <taxon>Eukaryota</taxon>
        <taxon>Metazoa</taxon>
        <taxon>Ecdysozoa</taxon>
        <taxon>Arthropoda</taxon>
        <taxon>Chelicerata</taxon>
        <taxon>Arachnida</taxon>
        <taxon>Araneae</taxon>
        <taxon>Araneomorphae</taxon>
        <taxon>Entelegynae</taxon>
        <taxon>Araneoidea</taxon>
        <taxon>Araneidae</taxon>
        <taxon>Caerostris</taxon>
    </lineage>
</organism>
<feature type="chain" id="PRO_5043932540" description="Secreted protein" evidence="1">
    <location>
        <begin position="25"/>
        <end position="72"/>
    </location>
</feature>
<reference evidence="2 3" key="1">
    <citation type="submission" date="2021-06" db="EMBL/GenBank/DDBJ databases">
        <title>Caerostris extrusa draft genome.</title>
        <authorList>
            <person name="Kono N."/>
            <person name="Arakawa K."/>
        </authorList>
    </citation>
    <scope>NUCLEOTIDE SEQUENCE [LARGE SCALE GENOMIC DNA]</scope>
</reference>
<evidence type="ECO:0008006" key="4">
    <source>
        <dbReference type="Google" id="ProtNLM"/>
    </source>
</evidence>
<gene>
    <name evidence="2" type="ORF">CEXT_664421</name>
</gene>
<evidence type="ECO:0000256" key="1">
    <source>
        <dbReference type="SAM" id="SignalP"/>
    </source>
</evidence>
<accession>A0AAV4SU44</accession>
<name>A0AAV4SU44_CAEEX</name>
<dbReference type="EMBL" id="BPLR01010226">
    <property type="protein sequence ID" value="GIY37858.1"/>
    <property type="molecule type" value="Genomic_DNA"/>
</dbReference>
<keyword evidence="1" id="KW-0732">Signal</keyword>
<sequence>MVLMMMHLMPWWCHFGDTITISWASPSLNLIIHSPCPFFHVPDQRKKSYRRCVIVGHPCRTTSDVPQHCIRT</sequence>
<dbReference type="AlphaFoldDB" id="A0AAV4SU44"/>
<feature type="signal peptide" evidence="1">
    <location>
        <begin position="1"/>
        <end position="24"/>
    </location>
</feature>